<keyword evidence="3" id="KW-1185">Reference proteome</keyword>
<dbReference type="AlphaFoldDB" id="A0A3A8NJT2"/>
<reference evidence="3" key="1">
    <citation type="submission" date="2018-09" db="EMBL/GenBank/DDBJ databases">
        <authorList>
            <person name="Livingstone P.G."/>
            <person name="Whitworth D.E."/>
        </authorList>
    </citation>
    <scope>NUCLEOTIDE SEQUENCE [LARGE SCALE GENOMIC DNA]</scope>
    <source>
        <strain evidence="3">CA040B</strain>
    </source>
</reference>
<feature type="compositionally biased region" description="Basic and acidic residues" evidence="1">
    <location>
        <begin position="286"/>
        <end position="295"/>
    </location>
</feature>
<feature type="region of interest" description="Disordered" evidence="1">
    <location>
        <begin position="262"/>
        <end position="295"/>
    </location>
</feature>
<dbReference type="Proteomes" id="UP000273405">
    <property type="component" value="Unassembled WGS sequence"/>
</dbReference>
<feature type="region of interest" description="Disordered" evidence="1">
    <location>
        <begin position="22"/>
        <end position="59"/>
    </location>
</feature>
<feature type="compositionally biased region" description="Low complexity" evidence="1">
    <location>
        <begin position="269"/>
        <end position="284"/>
    </location>
</feature>
<evidence type="ECO:0000256" key="1">
    <source>
        <dbReference type="SAM" id="MobiDB-lite"/>
    </source>
</evidence>
<evidence type="ECO:0000313" key="3">
    <source>
        <dbReference type="Proteomes" id="UP000273405"/>
    </source>
</evidence>
<sequence length="295" mass="33013">MAMLGVGLGFATRKAVLPRRLAPFSSEDRRARQGRMRRRKMGTPRTGGVHREPSKHRFKGEKDATQLLLRRRSPTQIAAICANANLALYQARTFAWVHRNSQWLLSGDYLRAPPEFPPGRGGTDISQLTAMLGPQLSLLVHGEEVGAAYRELVQAGQRLQAAVNRFNEQHPWAKEHTRLWQSEQRLFCAFAMLAVEAENMGPKLSPLEMEALALLVGIREPGEEFEQDPKSNEQRQAAWKEMMKDVVESGVLPLLRSIATEHRPPEMVALTPPASPAQPATASPEQFKEEEGDKK</sequence>
<protein>
    <submittedName>
        <fullName evidence="2">Uncharacterized protein</fullName>
    </submittedName>
</protein>
<gene>
    <name evidence="2" type="ORF">D7X12_15685</name>
</gene>
<accession>A0A3A8NJT2</accession>
<proteinExistence type="predicted"/>
<feature type="compositionally biased region" description="Basic residues" evidence="1">
    <location>
        <begin position="32"/>
        <end position="42"/>
    </location>
</feature>
<dbReference type="EMBL" id="RAWG01000087">
    <property type="protein sequence ID" value="RKH42431.1"/>
    <property type="molecule type" value="Genomic_DNA"/>
</dbReference>
<organism evidence="2 3">
    <name type="scientific">Corallococcus sicarius</name>
    <dbReference type="NCBI Taxonomy" id="2316726"/>
    <lineage>
        <taxon>Bacteria</taxon>
        <taxon>Pseudomonadati</taxon>
        <taxon>Myxococcota</taxon>
        <taxon>Myxococcia</taxon>
        <taxon>Myxococcales</taxon>
        <taxon>Cystobacterineae</taxon>
        <taxon>Myxococcaceae</taxon>
        <taxon>Corallococcus</taxon>
    </lineage>
</organism>
<evidence type="ECO:0000313" key="2">
    <source>
        <dbReference type="EMBL" id="RKH42431.1"/>
    </source>
</evidence>
<comment type="caution">
    <text evidence="2">The sequence shown here is derived from an EMBL/GenBank/DDBJ whole genome shotgun (WGS) entry which is preliminary data.</text>
</comment>
<name>A0A3A8NJT2_9BACT</name>